<evidence type="ECO:0000313" key="1">
    <source>
        <dbReference type="EMBL" id="KAI3368853.1"/>
    </source>
</evidence>
<evidence type="ECO:0000313" key="2">
    <source>
        <dbReference type="Proteomes" id="UP000831701"/>
    </source>
</evidence>
<organism evidence="1 2">
    <name type="scientific">Scortum barcoo</name>
    <name type="common">barcoo grunter</name>
    <dbReference type="NCBI Taxonomy" id="214431"/>
    <lineage>
        <taxon>Eukaryota</taxon>
        <taxon>Metazoa</taxon>
        <taxon>Chordata</taxon>
        <taxon>Craniata</taxon>
        <taxon>Vertebrata</taxon>
        <taxon>Euteleostomi</taxon>
        <taxon>Actinopterygii</taxon>
        <taxon>Neopterygii</taxon>
        <taxon>Teleostei</taxon>
        <taxon>Neoteleostei</taxon>
        <taxon>Acanthomorphata</taxon>
        <taxon>Eupercaria</taxon>
        <taxon>Centrarchiformes</taxon>
        <taxon>Terapontoidei</taxon>
        <taxon>Terapontidae</taxon>
        <taxon>Scortum</taxon>
    </lineage>
</organism>
<proteinExistence type="predicted"/>
<name>A0ACB8WLY8_9TELE</name>
<comment type="caution">
    <text evidence="1">The sequence shown here is derived from an EMBL/GenBank/DDBJ whole genome shotgun (WGS) entry which is preliminary data.</text>
</comment>
<sequence length="989" mass="112631">MGTHRTGGNGLARGVQQSNFLKRDNSSSSSLHLSLQYLRVCTTAVRSRILDKGTPRYGGPVRTNVLVGVWRTKRHTSEEERKPGEEKMAKAEELRNATKIHTKLFGLPAYLQPGWPGPRGTERMALTWGACVVALIAISESDSVLSVSRATVRAANEAYAQDGTVMVISKGVKSEILDRLADIISKITAYPNKDHYESVAKAHVAKHPCLREPGTSKGWYCWVFSLRFNMGNYRQRMMAAGCPEVLVNKRKRRGKVQASQEVSCERQAHGETLHVIMKGMQVGLLIGHEGLLLDAFPLKVLVEEKIIRHDFRDVPTGFPMLMGAVYCLNLKYPRNMKYSFEFLQKVIMSIKPDQCSARIHELRNKLLRYRLLWLGPGTRGGIWKRKMRALGAAGVGVLWALLAALLPGGASEPATLVQEPARPESSLLKPKVMIAIVARNAAHSLPYYLGCIERLEYPKERIAIWAATDHNIDNTTAMLREWLKRAQRVYHYVEWRPMEEPKSYTDEWGPKHWPPSRFNHVMKLRQAALKAARERWADFILFVDSDNLLTNPRVLNLLMAENLTLVAPMLESRSLYSNFWCGITPQGYYKRTPDYQPIREWKRLGCFPVPMVHSTFLVDLRRESSKDLAFYPPHPDYSWAFDDIMVFAFSARQAGVQMYVCNREHYGFLPVPLKAQQNVEDEIDHNIEPSEHLYSPPSPQDTIGFDKIFLINLKRRLDRRTRMLKTMASLGLHATLTDAVDGKALNTSQLQALGIEMMPGYKDPYSGRVLTRGEIGCFLSHHSIWMQVLEQGLQRVLVLEDDVRFEPRFKRRLQAIMDDTDKAQLDWDLIYVGRKRMQVQQPEQSIDGINNLVEADYSYWTLGYALSQQGARKLLAAEPFTRMLPVDEFLPVMFNKHPNTEYMSHFEPRDLKAFSVEPLLIYPTHYTGEPGYISDTETSTIWDDEAVATDWDRQHARKTAQQGRIRPVAQNSVSGDSPPPAARASRDEL</sequence>
<accession>A0ACB8WLY8</accession>
<keyword evidence="2" id="KW-1185">Reference proteome</keyword>
<dbReference type="EMBL" id="CM041538">
    <property type="protein sequence ID" value="KAI3368853.1"/>
    <property type="molecule type" value="Genomic_DNA"/>
</dbReference>
<dbReference type="Proteomes" id="UP000831701">
    <property type="component" value="Chromosome 8"/>
</dbReference>
<gene>
    <name evidence="1" type="ORF">L3Q82_025830</name>
</gene>
<reference evidence="1" key="1">
    <citation type="submission" date="2022-04" db="EMBL/GenBank/DDBJ databases">
        <title>Jade perch genome.</title>
        <authorList>
            <person name="Chao B."/>
        </authorList>
    </citation>
    <scope>NUCLEOTIDE SEQUENCE</scope>
    <source>
        <strain evidence="1">CB-2022</strain>
    </source>
</reference>
<protein>
    <submittedName>
        <fullName evidence="1">Uncharacterized protein</fullName>
    </submittedName>
</protein>